<protein>
    <submittedName>
        <fullName evidence="2">Cell wall-binding repeat-containing protein</fullName>
    </submittedName>
</protein>
<feature type="signal peptide" evidence="1">
    <location>
        <begin position="1"/>
        <end position="24"/>
    </location>
</feature>
<evidence type="ECO:0000256" key="1">
    <source>
        <dbReference type="SAM" id="SignalP"/>
    </source>
</evidence>
<dbReference type="EMBL" id="JAGSNF010000007">
    <property type="protein sequence ID" value="MBR7742944.1"/>
    <property type="molecule type" value="Genomic_DNA"/>
</dbReference>
<evidence type="ECO:0000313" key="3">
    <source>
        <dbReference type="Proteomes" id="UP000677016"/>
    </source>
</evidence>
<dbReference type="Proteomes" id="UP000677016">
    <property type="component" value="Unassembled WGS sequence"/>
</dbReference>
<sequence>MHRTALPVALATIAALTVPAVAAAQPVTPVDPAGAPTSALTGATARLESAQRAREAVDRLRQRSGAGTSALVEPLEEVPFSPFLYASRDDSSVLLRVAPDGASATAAPSGVRTDWAAGPAGDALAYRDIPSQGVTRVSPNVSGATPVDYPGADAAAAWAPAGDGFVQEIGGALVAQSTNPAFSAPLEVEGATGAAVSPYGTEVFVRQATDDGSTLLVGPAPFVGFSGTETWEDLGLAEYAPGEPAVGQEPDAGVFAGDERTYLAFAGTDPDDAAPHLYVDHQDDPDTWAYVDPVPVADTGDACVTVAPEFSPNRRLLAYVKAVGPEDDPCSATEVRVVSVGDDDRYDAEDSDNLLLAAGEEPVTSLSWRASNPDASSERIGGADRYEVSVETALGFFGEASADAVVLAGGRAYADALTGGPLAAAGFGPTLLTPPSALREDTFFAIDTLLAPGGTVYVVGGTASVSARTVRLLRNAGFTVKRLGGADRYEVAVAVAEELDRLRGDLPTTAFVSSGRAFADALVAGPAAHLADGPVLLSRGGTLPAVTAEYLDSLDAQTQIFAVGGAGAASVLTNDAYEGRTTYLGGATRYDVAGSVADAFFGGSYTLALADGRNWPDAVSAGPVMAGWGQPVLLTNGRATLPAATQRVALRNRASLDYVFAFGGTASVPDAALAAGRTAAGDQTTYYGPDLP</sequence>
<proteinExistence type="predicted"/>
<reference evidence="2" key="1">
    <citation type="submission" date="2021-04" db="EMBL/GenBank/DDBJ databases">
        <title>Phycicoccus avicenniae sp. nov., a novel endophytic actinomycetes isolated from branch of Avicennia mariana.</title>
        <authorList>
            <person name="Tuo L."/>
        </authorList>
    </citation>
    <scope>NUCLEOTIDE SEQUENCE</scope>
    <source>
        <strain evidence="2">BSK3Z-2</strain>
    </source>
</reference>
<dbReference type="Gene3D" id="3.40.50.12090">
    <property type="match status" value="1"/>
</dbReference>
<comment type="caution">
    <text evidence="2">The sequence shown here is derived from an EMBL/GenBank/DDBJ whole genome shotgun (WGS) entry which is preliminary data.</text>
</comment>
<organism evidence="2 3">
    <name type="scientific">Phycicoccus avicenniae</name>
    <dbReference type="NCBI Taxonomy" id="2828860"/>
    <lineage>
        <taxon>Bacteria</taxon>
        <taxon>Bacillati</taxon>
        <taxon>Actinomycetota</taxon>
        <taxon>Actinomycetes</taxon>
        <taxon>Micrococcales</taxon>
        <taxon>Intrasporangiaceae</taxon>
        <taxon>Phycicoccus</taxon>
    </lineage>
</organism>
<accession>A0A941D6D7</accession>
<evidence type="ECO:0000313" key="2">
    <source>
        <dbReference type="EMBL" id="MBR7742944.1"/>
    </source>
</evidence>
<gene>
    <name evidence="2" type="ORF">KC207_06550</name>
</gene>
<dbReference type="RefSeq" id="WP_211602143.1">
    <property type="nucleotide sequence ID" value="NZ_JAGSNF010000007.1"/>
</dbReference>
<name>A0A941D6D7_9MICO</name>
<dbReference type="PANTHER" id="PTHR30032">
    <property type="entry name" value="N-ACETYLMURAMOYL-L-ALANINE AMIDASE-RELATED"/>
    <property type="match status" value="1"/>
</dbReference>
<dbReference type="InterPro" id="IPR051922">
    <property type="entry name" value="Bact_Sporulation_Assoc"/>
</dbReference>
<dbReference type="PANTHER" id="PTHR30032:SF8">
    <property type="entry name" value="GERMINATION-SPECIFIC N-ACETYLMURAMOYL-L-ALANINE AMIDASE"/>
    <property type="match status" value="1"/>
</dbReference>
<keyword evidence="1" id="KW-0732">Signal</keyword>
<dbReference type="InterPro" id="IPR007253">
    <property type="entry name" value="Cell_wall-bd_2"/>
</dbReference>
<keyword evidence="3" id="KW-1185">Reference proteome</keyword>
<dbReference type="AlphaFoldDB" id="A0A941D6D7"/>
<feature type="chain" id="PRO_5037013630" evidence="1">
    <location>
        <begin position="25"/>
        <end position="692"/>
    </location>
</feature>
<dbReference type="Pfam" id="PF04122">
    <property type="entry name" value="CW_binding_2"/>
    <property type="match status" value="3"/>
</dbReference>